<dbReference type="PANTHER" id="PTHR47129">
    <property type="entry name" value="QUINONE OXIDOREDUCTASE 2"/>
    <property type="match status" value="1"/>
</dbReference>
<dbReference type="PANTHER" id="PTHR47129:SF1">
    <property type="entry name" value="NMRA-LIKE DOMAIN-CONTAINING PROTEIN"/>
    <property type="match status" value="1"/>
</dbReference>
<keyword evidence="3" id="KW-1185">Reference proteome</keyword>
<dbReference type="Proteomes" id="UP000468388">
    <property type="component" value="Unassembled WGS sequence"/>
</dbReference>
<dbReference type="RefSeq" id="WP_157299023.1">
    <property type="nucleotide sequence ID" value="NZ_BAAAZB010000005.1"/>
</dbReference>
<reference evidence="2 3" key="1">
    <citation type="submission" date="2019-12" db="EMBL/GenBank/DDBJ databases">
        <title>The draft genomic sequence of strain Chitinophaga oryziterrae JCM 16595.</title>
        <authorList>
            <person name="Zhang X."/>
        </authorList>
    </citation>
    <scope>NUCLEOTIDE SEQUENCE [LARGE SCALE GENOMIC DNA]</scope>
    <source>
        <strain evidence="2 3">JCM 16595</strain>
    </source>
</reference>
<organism evidence="2 3">
    <name type="scientific">Chitinophaga oryziterrae</name>
    <dbReference type="NCBI Taxonomy" id="1031224"/>
    <lineage>
        <taxon>Bacteria</taxon>
        <taxon>Pseudomonadati</taxon>
        <taxon>Bacteroidota</taxon>
        <taxon>Chitinophagia</taxon>
        <taxon>Chitinophagales</taxon>
        <taxon>Chitinophagaceae</taxon>
        <taxon>Chitinophaga</taxon>
    </lineage>
</organism>
<dbReference type="EMBL" id="WRXO01000001">
    <property type="protein sequence ID" value="MVT40390.1"/>
    <property type="molecule type" value="Genomic_DNA"/>
</dbReference>
<dbReference type="AlphaFoldDB" id="A0A6N8J5B9"/>
<evidence type="ECO:0000313" key="3">
    <source>
        <dbReference type="Proteomes" id="UP000468388"/>
    </source>
</evidence>
<dbReference type="SUPFAM" id="SSF51735">
    <property type="entry name" value="NAD(P)-binding Rossmann-fold domains"/>
    <property type="match status" value="1"/>
</dbReference>
<dbReference type="Gene3D" id="3.90.25.10">
    <property type="entry name" value="UDP-galactose 4-epimerase, domain 1"/>
    <property type="match status" value="1"/>
</dbReference>
<protein>
    <submittedName>
        <fullName evidence="2">NAD(P)H-binding protein</fullName>
    </submittedName>
</protein>
<dbReference type="Gene3D" id="3.40.50.720">
    <property type="entry name" value="NAD(P)-binding Rossmann-like Domain"/>
    <property type="match status" value="1"/>
</dbReference>
<feature type="domain" description="NmrA-like" evidence="1">
    <location>
        <begin position="2"/>
        <end position="251"/>
    </location>
</feature>
<evidence type="ECO:0000259" key="1">
    <source>
        <dbReference type="Pfam" id="PF05368"/>
    </source>
</evidence>
<gene>
    <name evidence="2" type="ORF">GO495_07335</name>
</gene>
<dbReference type="CDD" id="cd05269">
    <property type="entry name" value="TMR_SDR_a"/>
    <property type="match status" value="1"/>
</dbReference>
<proteinExistence type="predicted"/>
<dbReference type="InterPro" id="IPR036291">
    <property type="entry name" value="NAD(P)-bd_dom_sf"/>
</dbReference>
<evidence type="ECO:0000313" key="2">
    <source>
        <dbReference type="EMBL" id="MVT40390.1"/>
    </source>
</evidence>
<dbReference type="InterPro" id="IPR008030">
    <property type="entry name" value="NmrA-like"/>
</dbReference>
<sequence length="282" mass="30342">MILVTGATGHLGKLTIDFLLKKQSADTIAALVRDTAKAKDLTVQLRKGDYFDYPSMVEAFKGVDTLVLVSSGSLEDRVQQHNNAINAAKESGVKHIIYTSMLRTSLTSKFTAGIDHFHTEASLKSSGIPYTVLRNTFYADVITLLAGDALTSGNWYFAGGTAQANFASRKEMAEALANVAADPSAHKNKIYEITSGKTYSLPEVAAIISKITGKTLNYTPVSLDDQTAALKQAGLPEPVIGLLNSIAETISSGELDFVDPALENLLHRKPLDLEAALREILK</sequence>
<name>A0A6N8J5B9_9BACT</name>
<dbReference type="OrthoDB" id="9780595at2"/>
<accession>A0A6N8J5B9</accession>
<dbReference type="Pfam" id="PF05368">
    <property type="entry name" value="NmrA"/>
    <property type="match status" value="1"/>
</dbReference>
<comment type="caution">
    <text evidence="2">The sequence shown here is derived from an EMBL/GenBank/DDBJ whole genome shotgun (WGS) entry which is preliminary data.</text>
</comment>
<dbReference type="InterPro" id="IPR052718">
    <property type="entry name" value="NmrA-type_oxidoreductase"/>
</dbReference>